<dbReference type="Proteomes" id="UP000198403">
    <property type="component" value="Unassembled WGS sequence"/>
</dbReference>
<feature type="domain" description="Thioesterase TesA-like" evidence="1">
    <location>
        <begin position="60"/>
        <end position="313"/>
    </location>
</feature>
<reference evidence="2 3" key="1">
    <citation type="submission" date="2017-06" db="EMBL/GenBank/DDBJ databases">
        <authorList>
            <person name="Kim H.J."/>
            <person name="Triplett B.A."/>
        </authorList>
    </citation>
    <scope>NUCLEOTIDE SEQUENCE [LARGE SCALE GENOMIC DNA]</scope>
    <source>
        <strain evidence="2 3">DSM 44272</strain>
    </source>
</reference>
<dbReference type="Gene3D" id="3.40.50.1820">
    <property type="entry name" value="alpha/beta hydrolase"/>
    <property type="match status" value="1"/>
</dbReference>
<dbReference type="Pfam" id="PF12697">
    <property type="entry name" value="Abhydrolase_6"/>
    <property type="match status" value="1"/>
</dbReference>
<protein>
    <submittedName>
        <fullName evidence="2">Pimeloyl-ACP methyl ester carboxylesterase</fullName>
    </submittedName>
</protein>
<evidence type="ECO:0000313" key="3">
    <source>
        <dbReference type="Proteomes" id="UP000198403"/>
    </source>
</evidence>
<dbReference type="PANTHER" id="PTHR46438:SF11">
    <property type="entry name" value="LIPASE-RELATED"/>
    <property type="match status" value="1"/>
</dbReference>
<sequence length="323" mass="35281">MSRVSPYERLDLRRRKDRRVTERSEMYGESCTVDLGGPVHYVDFGGPTGAPTVVLVHGLGGSHLNWDLFAPLLRSRARVLALDLPGFGRSEPGDRRTTVQDNVKVLDRFLTEVAGAPAVLVGNSMGGMISILQTAAAPWTVNGLVLLDAAVPGPRRALDPLVAVTFAVYALPMLGERFLALRRKRSTPLRQVRDMLRLCGVDPDALPAHTIDRSVALIEQRQDVPAMDKAFLSAARSLLRLLVDPRGYRTAMASIRVPVLMVQGAKDRLVPVAAARDIARRHPHWRYLELPGVGHVPQLQVPEKVATEVLAWLDATAAARTAG</sequence>
<keyword evidence="3" id="KW-1185">Reference proteome</keyword>
<evidence type="ECO:0000313" key="2">
    <source>
        <dbReference type="EMBL" id="SNR66660.1"/>
    </source>
</evidence>
<dbReference type="PRINTS" id="PR00111">
    <property type="entry name" value="ABHYDROLASE"/>
</dbReference>
<organism evidence="2 3">
    <name type="scientific">Blastococcus mobilis</name>
    <dbReference type="NCBI Taxonomy" id="1938746"/>
    <lineage>
        <taxon>Bacteria</taxon>
        <taxon>Bacillati</taxon>
        <taxon>Actinomycetota</taxon>
        <taxon>Actinomycetes</taxon>
        <taxon>Geodermatophilales</taxon>
        <taxon>Geodermatophilaceae</taxon>
        <taxon>Blastococcus</taxon>
    </lineage>
</organism>
<dbReference type="InterPro" id="IPR000073">
    <property type="entry name" value="AB_hydrolase_1"/>
</dbReference>
<dbReference type="PANTHER" id="PTHR46438">
    <property type="entry name" value="ALPHA/BETA-HYDROLASES SUPERFAMILY PROTEIN"/>
    <property type="match status" value="1"/>
</dbReference>
<gene>
    <name evidence="2" type="ORF">SAMN06272737_11830</name>
</gene>
<dbReference type="AlphaFoldDB" id="A0A238Y6L6"/>
<dbReference type="InterPro" id="IPR020802">
    <property type="entry name" value="TesA-like"/>
</dbReference>
<evidence type="ECO:0000259" key="1">
    <source>
        <dbReference type="SMART" id="SM00824"/>
    </source>
</evidence>
<dbReference type="InterPro" id="IPR029058">
    <property type="entry name" value="AB_hydrolase_fold"/>
</dbReference>
<name>A0A238Y6L6_9ACTN</name>
<proteinExistence type="predicted"/>
<dbReference type="GO" id="GO:0003824">
    <property type="term" value="F:catalytic activity"/>
    <property type="evidence" value="ECO:0007669"/>
    <property type="project" value="UniProtKB-ARBA"/>
</dbReference>
<dbReference type="SMART" id="SM00824">
    <property type="entry name" value="PKS_TE"/>
    <property type="match status" value="1"/>
</dbReference>
<dbReference type="SUPFAM" id="SSF53474">
    <property type="entry name" value="alpha/beta-Hydrolases"/>
    <property type="match status" value="1"/>
</dbReference>
<accession>A0A238Y6L6</accession>
<dbReference type="EMBL" id="FZNO01000018">
    <property type="protein sequence ID" value="SNR66660.1"/>
    <property type="molecule type" value="Genomic_DNA"/>
</dbReference>